<organism evidence="1 2">
    <name type="scientific">Symbiodinium necroappetens</name>
    <dbReference type="NCBI Taxonomy" id="1628268"/>
    <lineage>
        <taxon>Eukaryota</taxon>
        <taxon>Sar</taxon>
        <taxon>Alveolata</taxon>
        <taxon>Dinophyceae</taxon>
        <taxon>Suessiales</taxon>
        <taxon>Symbiodiniaceae</taxon>
        <taxon>Symbiodinium</taxon>
    </lineage>
</organism>
<protein>
    <submittedName>
        <fullName evidence="1">Uncharacterized protein</fullName>
    </submittedName>
</protein>
<dbReference type="Proteomes" id="UP000601435">
    <property type="component" value="Unassembled WGS sequence"/>
</dbReference>
<dbReference type="PROSITE" id="PS50231">
    <property type="entry name" value="RICIN_B_LECTIN"/>
    <property type="match status" value="1"/>
</dbReference>
<dbReference type="SUPFAM" id="SSF50370">
    <property type="entry name" value="Ricin B-like lectins"/>
    <property type="match status" value="1"/>
</dbReference>
<proteinExistence type="predicted"/>
<dbReference type="EMBL" id="CAJNJA010030027">
    <property type="protein sequence ID" value="CAE7637180.1"/>
    <property type="molecule type" value="Genomic_DNA"/>
</dbReference>
<evidence type="ECO:0000313" key="2">
    <source>
        <dbReference type="Proteomes" id="UP000601435"/>
    </source>
</evidence>
<dbReference type="OrthoDB" id="444805at2759"/>
<dbReference type="InterPro" id="IPR035992">
    <property type="entry name" value="Ricin_B-like_lectins"/>
</dbReference>
<evidence type="ECO:0000313" key="1">
    <source>
        <dbReference type="EMBL" id="CAE7637180.1"/>
    </source>
</evidence>
<accession>A0A812VFX5</accession>
<dbReference type="CDD" id="cd00161">
    <property type="entry name" value="beta-trefoil_Ricin-like"/>
    <property type="match status" value="1"/>
</dbReference>
<sequence length="169" mass="19199">VETTAFSGTISFKGKCIGVSEPEDGAIIKLNECGCQDCWVSWEARSEQPGGDWKIFHIRDFPSESVTSFRLAGTDKCLDVHDHADWRKSSGLDSPMNYLQLWTCSINERSRKDQKWIVHQSPDKISFQLQWLTDPGLALDVPKGQNLVGSNIQIYKFVMHWPNQILQSL</sequence>
<feature type="non-terminal residue" evidence="1">
    <location>
        <position position="169"/>
    </location>
</feature>
<gene>
    <name evidence="1" type="ORF">SNEC2469_LOCUS17988</name>
</gene>
<dbReference type="AlphaFoldDB" id="A0A812VFX5"/>
<reference evidence="1" key="1">
    <citation type="submission" date="2021-02" db="EMBL/GenBank/DDBJ databases">
        <authorList>
            <person name="Dougan E. K."/>
            <person name="Rhodes N."/>
            <person name="Thang M."/>
            <person name="Chan C."/>
        </authorList>
    </citation>
    <scope>NUCLEOTIDE SEQUENCE</scope>
</reference>
<keyword evidence="2" id="KW-1185">Reference proteome</keyword>
<dbReference type="Gene3D" id="2.80.10.50">
    <property type="match status" value="1"/>
</dbReference>
<name>A0A812VFX5_9DINO</name>
<comment type="caution">
    <text evidence="1">The sequence shown here is derived from an EMBL/GenBank/DDBJ whole genome shotgun (WGS) entry which is preliminary data.</text>
</comment>